<dbReference type="GO" id="GO:0009279">
    <property type="term" value="C:cell outer membrane"/>
    <property type="evidence" value="ECO:0007669"/>
    <property type="project" value="UniProtKB-SubCell"/>
</dbReference>
<dbReference type="Gene3D" id="2.60.40.1120">
    <property type="entry name" value="Carboxypeptidase-like, regulatory domain"/>
    <property type="match status" value="1"/>
</dbReference>
<dbReference type="NCBIfam" id="TIGR04056">
    <property type="entry name" value="OMP_RagA_SusC"/>
    <property type="match status" value="1"/>
</dbReference>
<evidence type="ECO:0000256" key="5">
    <source>
        <dbReference type="ARBA" id="ARBA00023136"/>
    </source>
</evidence>
<dbReference type="FunFam" id="2.170.130.10:FF:000008">
    <property type="entry name" value="SusC/RagA family TonB-linked outer membrane protein"/>
    <property type="match status" value="1"/>
</dbReference>
<dbReference type="Proteomes" id="UP000218267">
    <property type="component" value="Chromosome"/>
</dbReference>
<feature type="domain" description="TonB-dependent receptor plug" evidence="9">
    <location>
        <begin position="112"/>
        <end position="218"/>
    </location>
</feature>
<dbReference type="Gene3D" id="2.170.130.10">
    <property type="entry name" value="TonB-dependent receptor, plug domain"/>
    <property type="match status" value="1"/>
</dbReference>
<keyword evidence="6 7" id="KW-0998">Cell outer membrane</keyword>
<gene>
    <name evidence="10" type="ORF">ALGA_0428</name>
</gene>
<dbReference type="InterPro" id="IPR037066">
    <property type="entry name" value="Plug_dom_sf"/>
</dbReference>
<dbReference type="RefSeq" id="WP_096427736.1">
    <property type="nucleotide sequence ID" value="NZ_AP018042.1"/>
</dbReference>
<dbReference type="InterPro" id="IPR012910">
    <property type="entry name" value="Plug_dom"/>
</dbReference>
<dbReference type="Pfam" id="PF07715">
    <property type="entry name" value="Plug"/>
    <property type="match status" value="1"/>
</dbReference>
<evidence type="ECO:0000313" key="11">
    <source>
        <dbReference type="Proteomes" id="UP000218267"/>
    </source>
</evidence>
<keyword evidence="4 7" id="KW-0812">Transmembrane</keyword>
<reference evidence="11" key="2">
    <citation type="journal article" date="2020" name="Antonie Van Leeuwenhoek">
        <title>Labilibaculum antarcticum sp. nov., a novel facultative anaerobic, psychrotorelant bacterium isolated from marine sediment of Antarctica.</title>
        <authorList>
            <person name="Watanabe M."/>
            <person name="Kojima H."/>
            <person name="Fukui M."/>
        </authorList>
    </citation>
    <scope>NUCLEOTIDE SEQUENCE [LARGE SCALE GENOMIC DNA]</scope>
    <source>
        <strain evidence="11">SPP2</strain>
    </source>
</reference>
<dbReference type="InterPro" id="IPR036942">
    <property type="entry name" value="Beta-barrel_TonB_sf"/>
</dbReference>
<dbReference type="KEGG" id="mbas:ALGA_0428"/>
<dbReference type="InterPro" id="IPR039426">
    <property type="entry name" value="TonB-dep_rcpt-like"/>
</dbReference>
<evidence type="ECO:0000256" key="7">
    <source>
        <dbReference type="PROSITE-ProRule" id="PRU01360"/>
    </source>
</evidence>
<dbReference type="OrthoDB" id="9768177at2"/>
<keyword evidence="11" id="KW-1185">Reference proteome</keyword>
<evidence type="ECO:0000256" key="6">
    <source>
        <dbReference type="ARBA" id="ARBA00023237"/>
    </source>
</evidence>
<feature type="chain" id="PRO_5012033379" evidence="8">
    <location>
        <begin position="21"/>
        <end position="998"/>
    </location>
</feature>
<evidence type="ECO:0000259" key="9">
    <source>
        <dbReference type="Pfam" id="PF07715"/>
    </source>
</evidence>
<accession>A0A1Y1CFJ9</accession>
<dbReference type="InterPro" id="IPR008969">
    <property type="entry name" value="CarboxyPept-like_regulatory"/>
</dbReference>
<dbReference type="Gene3D" id="2.40.170.20">
    <property type="entry name" value="TonB-dependent receptor, beta-barrel domain"/>
    <property type="match status" value="1"/>
</dbReference>
<reference evidence="10 11" key="1">
    <citation type="journal article" date="2018" name="Mar. Genomics">
        <title>Complete genome sequence of Marinifilaceae bacterium strain SPP2, isolated from the Antarctic marine sediment.</title>
        <authorList>
            <person name="Watanabe M."/>
            <person name="Kojima H."/>
            <person name="Fukui M."/>
        </authorList>
    </citation>
    <scope>NUCLEOTIDE SEQUENCE [LARGE SCALE GENOMIC DNA]</scope>
    <source>
        <strain evidence="10 11">SPP2</strain>
    </source>
</reference>
<protein>
    <submittedName>
        <fullName evidence="10">SusC/RagA family TonB-linked outer membrane protein</fullName>
    </submittedName>
</protein>
<dbReference type="AlphaFoldDB" id="A0A1Y1CFJ9"/>
<evidence type="ECO:0000256" key="2">
    <source>
        <dbReference type="ARBA" id="ARBA00022448"/>
    </source>
</evidence>
<dbReference type="InterPro" id="IPR023997">
    <property type="entry name" value="TonB-dep_OMP_SusC/RagA_CS"/>
</dbReference>
<organism evidence="10 11">
    <name type="scientific">Labilibaculum antarcticum</name>
    <dbReference type="NCBI Taxonomy" id="1717717"/>
    <lineage>
        <taxon>Bacteria</taxon>
        <taxon>Pseudomonadati</taxon>
        <taxon>Bacteroidota</taxon>
        <taxon>Bacteroidia</taxon>
        <taxon>Marinilabiliales</taxon>
        <taxon>Marinifilaceae</taxon>
        <taxon>Labilibaculum</taxon>
    </lineage>
</organism>
<dbReference type="Pfam" id="PF13715">
    <property type="entry name" value="CarbopepD_reg_2"/>
    <property type="match status" value="1"/>
</dbReference>
<feature type="signal peptide" evidence="8">
    <location>
        <begin position="1"/>
        <end position="20"/>
    </location>
</feature>
<evidence type="ECO:0000256" key="3">
    <source>
        <dbReference type="ARBA" id="ARBA00022452"/>
    </source>
</evidence>
<evidence type="ECO:0000256" key="1">
    <source>
        <dbReference type="ARBA" id="ARBA00004571"/>
    </source>
</evidence>
<name>A0A1Y1CFJ9_9BACT</name>
<comment type="subcellular location">
    <subcellularLocation>
        <location evidence="1 7">Cell outer membrane</location>
        <topology evidence="1 7">Multi-pass membrane protein</topology>
    </subcellularLocation>
</comment>
<proteinExistence type="inferred from homology"/>
<comment type="similarity">
    <text evidence="7">Belongs to the TonB-dependent receptor family.</text>
</comment>
<dbReference type="SUPFAM" id="SSF56935">
    <property type="entry name" value="Porins"/>
    <property type="match status" value="1"/>
</dbReference>
<dbReference type="InterPro" id="IPR023996">
    <property type="entry name" value="TonB-dep_OMP_SusC/RagA"/>
</dbReference>
<sequence length="998" mass="108554">MKLILMTFILCCFNFGPLWAQNTVSGTVTDEGSIPLPGVSIVVKGTFTGTSTDIGGNYTIDVAKNETLVFSYLGFTAQEILIGEKTNLVVVLQEDFTKLEEVVVIGYGTQRKSDLTGSISSVSSDELTVRPVQSVGQALQGQATGVQVRTNSAAPGGGTSIVIRGQNSVNSGSSPLYVVDGIPLDNIDNISVGDIESIEVLKDASSTAIYGSRGANGVILMTSKKGKVGKPKISYSTRFTVENIGTDLNLMNANEFATFFTDWEIAGGTDPSEVFYNGSSITQPSPSSLGEGTDWFDEITRTGYVQSHQINISGGTENSRTSVSLNYLDHQGIIKGGDYKRYGVRLANQMDITPWLTTGVNVYLTHENTNDSGENTSGEGGGGTINQAIKMSPALPVYNEDGTYTANNLPGAQGIENPLATVNELTNGARNWDVLGNFNVTVKPFKNFSFKTSFGGDFNNYKQGTYNPTTTITGGLVNGRASIVNRNTSHFVTENIFSYNNVFNDKHRLDVVAGTTYEEQSYESVSVSATNFFTDAFEYNNINAASEFGTPYSSKNKWQLLSYLGRVNYSMDGKYLVSVSARYDGSSRFGDGNKWGFFPAASGAWVVSNEDFMENTKDVVNRLKLRVGWGKTGNQNIGLQKSLAVFGLANYPVGTAIESGVSATRLANSDLRWETTKSINIGLDAKLFKRVDLTIDYYEKTTTDLLLSVSLIETSGFSSALLNTGELQNKGFEISANTSIVDNDNFKASIKTDLFLNKNEIVSLVGDATQTWKIGESLGVQRGYFSDGIIQNQEELDAYSDSDGNPINGLSVGDERAVDMNEDGVIDGDDLGIIFDPNPDFSYAVSANFSYKRLSLDLSFYGVQGNEIYNGTSSYLEGTKIIRTNLSTKLIDNTWTPSNPTAKYPRLTGETEFSKQRLRVEDGSYLRLQNIRLGYTLPKFGVFENASLYFSAQNVFTITKYSGFDPDVNSTPGNNTFGVDRNSYPNPRSFTVGFQVNF</sequence>
<dbReference type="PROSITE" id="PS00018">
    <property type="entry name" value="EF_HAND_1"/>
    <property type="match status" value="1"/>
</dbReference>
<evidence type="ECO:0000256" key="8">
    <source>
        <dbReference type="SAM" id="SignalP"/>
    </source>
</evidence>
<evidence type="ECO:0000256" key="4">
    <source>
        <dbReference type="ARBA" id="ARBA00022692"/>
    </source>
</evidence>
<dbReference type="NCBIfam" id="TIGR04057">
    <property type="entry name" value="SusC_RagA_signa"/>
    <property type="match status" value="1"/>
</dbReference>
<keyword evidence="3 7" id="KW-1134">Transmembrane beta strand</keyword>
<dbReference type="InterPro" id="IPR018247">
    <property type="entry name" value="EF_Hand_1_Ca_BS"/>
</dbReference>
<keyword evidence="8" id="KW-0732">Signal</keyword>
<dbReference type="PROSITE" id="PS52016">
    <property type="entry name" value="TONB_DEPENDENT_REC_3"/>
    <property type="match status" value="1"/>
</dbReference>
<evidence type="ECO:0000313" key="10">
    <source>
        <dbReference type="EMBL" id="BAX78822.1"/>
    </source>
</evidence>
<dbReference type="SUPFAM" id="SSF49464">
    <property type="entry name" value="Carboxypeptidase regulatory domain-like"/>
    <property type="match status" value="1"/>
</dbReference>
<keyword evidence="5 7" id="KW-0472">Membrane</keyword>
<keyword evidence="2 7" id="KW-0813">Transport</keyword>
<dbReference type="EMBL" id="AP018042">
    <property type="protein sequence ID" value="BAX78822.1"/>
    <property type="molecule type" value="Genomic_DNA"/>
</dbReference>